<evidence type="ECO:0000256" key="4">
    <source>
        <dbReference type="ARBA" id="ARBA00023027"/>
    </source>
</evidence>
<keyword evidence="5 7" id="KW-0456">Lyase</keyword>
<keyword evidence="2" id="KW-0067">ATP-binding</keyword>
<dbReference type="CDD" id="cd01171">
    <property type="entry name" value="YXKO-related"/>
    <property type="match status" value="1"/>
</dbReference>
<dbReference type="PANTHER" id="PTHR12592:SF0">
    <property type="entry name" value="ATP-DEPENDENT (S)-NAD(P)H-HYDRATE DEHYDRATASE"/>
    <property type="match status" value="1"/>
</dbReference>
<evidence type="ECO:0000256" key="1">
    <source>
        <dbReference type="ARBA" id="ARBA00022741"/>
    </source>
</evidence>
<dbReference type="EC" id="5.1.99.6" evidence="7"/>
<accession>A0A6J4ND96</accession>
<dbReference type="GO" id="GO:0110051">
    <property type="term" value="P:metabolite repair"/>
    <property type="evidence" value="ECO:0007669"/>
    <property type="project" value="TreeGrafter"/>
</dbReference>
<dbReference type="Pfam" id="PF01256">
    <property type="entry name" value="Carb_kinase"/>
    <property type="match status" value="1"/>
</dbReference>
<gene>
    <name evidence="7" type="ORF">AVDCRST_MAG93-9388</name>
</gene>
<dbReference type="PROSITE" id="PS01050">
    <property type="entry name" value="YJEF_C_2"/>
    <property type="match status" value="1"/>
</dbReference>
<dbReference type="PROSITE" id="PS51383">
    <property type="entry name" value="YJEF_C_3"/>
    <property type="match status" value="1"/>
</dbReference>
<sequence>MVLGPGIGQEDATKTFVHRLLGIGAEKSTRGVGFVRSAGRAEGHRRASAGVGFMRAPSSAPADTTADTATDLKLPPMVIDADALNILASTENWNEHLAAGTAVLTPHPGEMARLLGLQDASEVQADRLGAAQRAASQWQQVVVLKGANTIVVAPDGHTVFGPEGNPALATAGTGDVLSGIIGGLIAQGLNVFDAAKLGVYLHAEAGVLVRDEIGTAGAVAGDLLDRVPRVITTIRSGR</sequence>
<keyword evidence="4" id="KW-0520">NAD</keyword>
<evidence type="ECO:0000259" key="6">
    <source>
        <dbReference type="PROSITE" id="PS51383"/>
    </source>
</evidence>
<keyword evidence="3" id="KW-0521">NADP</keyword>
<dbReference type="GO" id="GO:0005524">
    <property type="term" value="F:ATP binding"/>
    <property type="evidence" value="ECO:0007669"/>
    <property type="project" value="UniProtKB-KW"/>
</dbReference>
<protein>
    <submittedName>
        <fullName evidence="7">NAD(P)H-hydrate epimerase / ADP-dependent (S)-NAD(P)H-hydrate dehydratase</fullName>
        <ecNumber evidence="7">4.2.1.136</ecNumber>
        <ecNumber evidence="7">5.1.99.6</ecNumber>
    </submittedName>
</protein>
<name>A0A6J4ND96_9CHLR</name>
<dbReference type="InterPro" id="IPR029056">
    <property type="entry name" value="Ribokinase-like"/>
</dbReference>
<dbReference type="GO" id="GO:0052855">
    <property type="term" value="F:ADP-dependent NAD(P)H-hydrate dehydratase activity"/>
    <property type="evidence" value="ECO:0007669"/>
    <property type="project" value="UniProtKB-EC"/>
</dbReference>
<dbReference type="SUPFAM" id="SSF53613">
    <property type="entry name" value="Ribokinase-like"/>
    <property type="match status" value="1"/>
</dbReference>
<proteinExistence type="predicted"/>
<dbReference type="EMBL" id="CADCTR010003154">
    <property type="protein sequence ID" value="CAA9384706.1"/>
    <property type="molecule type" value="Genomic_DNA"/>
</dbReference>
<evidence type="ECO:0000256" key="2">
    <source>
        <dbReference type="ARBA" id="ARBA00022840"/>
    </source>
</evidence>
<dbReference type="InterPro" id="IPR017953">
    <property type="entry name" value="Carbohydrate_kinase_pred_CS"/>
</dbReference>
<dbReference type="NCBIfam" id="TIGR00196">
    <property type="entry name" value="yjeF_cterm"/>
    <property type="match status" value="1"/>
</dbReference>
<dbReference type="EC" id="4.2.1.136" evidence="7"/>
<keyword evidence="7" id="KW-0413">Isomerase</keyword>
<evidence type="ECO:0000256" key="5">
    <source>
        <dbReference type="ARBA" id="ARBA00023239"/>
    </source>
</evidence>
<reference evidence="7" key="1">
    <citation type="submission" date="2020-02" db="EMBL/GenBank/DDBJ databases">
        <authorList>
            <person name="Meier V. D."/>
        </authorList>
    </citation>
    <scope>NUCLEOTIDE SEQUENCE</scope>
    <source>
        <strain evidence="7">AVDCRST_MAG93</strain>
    </source>
</reference>
<dbReference type="Gene3D" id="3.40.1190.20">
    <property type="match status" value="1"/>
</dbReference>
<organism evidence="7">
    <name type="scientific">uncultured Chloroflexia bacterium</name>
    <dbReference type="NCBI Taxonomy" id="1672391"/>
    <lineage>
        <taxon>Bacteria</taxon>
        <taxon>Bacillati</taxon>
        <taxon>Chloroflexota</taxon>
        <taxon>Chloroflexia</taxon>
        <taxon>environmental samples</taxon>
    </lineage>
</organism>
<dbReference type="AlphaFoldDB" id="A0A6J4ND96"/>
<dbReference type="GO" id="GO:0052856">
    <property type="term" value="F:NAD(P)HX epimerase activity"/>
    <property type="evidence" value="ECO:0007669"/>
    <property type="project" value="UniProtKB-EC"/>
</dbReference>
<dbReference type="PANTHER" id="PTHR12592">
    <property type="entry name" value="ATP-DEPENDENT (S)-NAD(P)H-HYDRATE DEHYDRATASE FAMILY MEMBER"/>
    <property type="match status" value="1"/>
</dbReference>
<keyword evidence="1" id="KW-0547">Nucleotide-binding</keyword>
<evidence type="ECO:0000313" key="7">
    <source>
        <dbReference type="EMBL" id="CAA9384706.1"/>
    </source>
</evidence>
<evidence type="ECO:0000256" key="3">
    <source>
        <dbReference type="ARBA" id="ARBA00022857"/>
    </source>
</evidence>
<dbReference type="InterPro" id="IPR000631">
    <property type="entry name" value="CARKD"/>
</dbReference>
<feature type="domain" description="YjeF C-terminal" evidence="6">
    <location>
        <begin position="1"/>
        <end position="234"/>
    </location>
</feature>